<protein>
    <recommendedName>
        <fullName evidence="3">Nuclear pore protein</fullName>
    </recommendedName>
</protein>
<reference evidence="2" key="2">
    <citation type="submission" date="2015-01" db="EMBL/GenBank/DDBJ databases">
        <title>Evolutionary Origins and Diversification of the Mycorrhizal Mutualists.</title>
        <authorList>
            <consortium name="DOE Joint Genome Institute"/>
            <consortium name="Mycorrhizal Genomics Consortium"/>
            <person name="Kohler A."/>
            <person name="Kuo A."/>
            <person name="Nagy L.G."/>
            <person name="Floudas D."/>
            <person name="Copeland A."/>
            <person name="Barry K.W."/>
            <person name="Cichocki N."/>
            <person name="Veneault-Fourrey C."/>
            <person name="LaButti K."/>
            <person name="Lindquist E.A."/>
            <person name="Lipzen A."/>
            <person name="Lundell T."/>
            <person name="Morin E."/>
            <person name="Murat C."/>
            <person name="Riley R."/>
            <person name="Ohm R."/>
            <person name="Sun H."/>
            <person name="Tunlid A."/>
            <person name="Henrissat B."/>
            <person name="Grigoriev I.V."/>
            <person name="Hibbett D.S."/>
            <person name="Martin F."/>
        </authorList>
    </citation>
    <scope>NUCLEOTIDE SEQUENCE [LARGE SCALE GENOMIC DNA]</scope>
    <source>
        <strain evidence="2">MUT 4182</strain>
    </source>
</reference>
<dbReference type="AlphaFoldDB" id="A0A0C3PTH1"/>
<keyword evidence="2" id="KW-1185">Reference proteome</keyword>
<dbReference type="HOGENOM" id="CLU_100703_0_0_1"/>
<organism evidence="1 2">
    <name type="scientific">Tulasnella calospora MUT 4182</name>
    <dbReference type="NCBI Taxonomy" id="1051891"/>
    <lineage>
        <taxon>Eukaryota</taxon>
        <taxon>Fungi</taxon>
        <taxon>Dikarya</taxon>
        <taxon>Basidiomycota</taxon>
        <taxon>Agaricomycotina</taxon>
        <taxon>Agaricomycetes</taxon>
        <taxon>Cantharellales</taxon>
        <taxon>Tulasnellaceae</taxon>
        <taxon>Tulasnella</taxon>
    </lineage>
</organism>
<gene>
    <name evidence="1" type="ORF">M407DRAFT_12044</name>
</gene>
<dbReference type="Proteomes" id="UP000054248">
    <property type="component" value="Unassembled WGS sequence"/>
</dbReference>
<reference evidence="1 2" key="1">
    <citation type="submission" date="2014-04" db="EMBL/GenBank/DDBJ databases">
        <authorList>
            <consortium name="DOE Joint Genome Institute"/>
            <person name="Kuo A."/>
            <person name="Girlanda M."/>
            <person name="Perotto S."/>
            <person name="Kohler A."/>
            <person name="Nagy L.G."/>
            <person name="Floudas D."/>
            <person name="Copeland A."/>
            <person name="Barry K.W."/>
            <person name="Cichocki N."/>
            <person name="Veneault-Fourrey C."/>
            <person name="LaButti K."/>
            <person name="Lindquist E.A."/>
            <person name="Lipzen A."/>
            <person name="Lundell T."/>
            <person name="Morin E."/>
            <person name="Murat C."/>
            <person name="Sun H."/>
            <person name="Tunlid A."/>
            <person name="Henrissat B."/>
            <person name="Grigoriev I.V."/>
            <person name="Hibbett D.S."/>
            <person name="Martin F."/>
            <person name="Nordberg H.P."/>
            <person name="Cantor M.N."/>
            <person name="Hua S.X."/>
        </authorList>
    </citation>
    <scope>NUCLEOTIDE SEQUENCE [LARGE SCALE GENOMIC DNA]</scope>
    <source>
        <strain evidence="1 2">MUT 4182</strain>
    </source>
</reference>
<name>A0A0C3PTH1_9AGAM</name>
<accession>A0A0C3PTH1</accession>
<evidence type="ECO:0000313" key="2">
    <source>
        <dbReference type="Proteomes" id="UP000054248"/>
    </source>
</evidence>
<feature type="non-terminal residue" evidence="1">
    <location>
        <position position="1"/>
    </location>
</feature>
<sequence length="225" mass="25191">RAIAIKQLLARHAGEWDVDLLTGNLCVPAAWISEANGIRARYENDVFQAYQCFLEGGQQQLAHNIALNDLAPEVVIRGDPEVLKSLFGNFIPSEISGWHDTGNLYLQYAECVTKIPKLLEVLAKEGNAAPDAVQQAELERLAQSVPHLLENLPKMFEHRDDLRQRVCLAEMLSQLLRLVSPLRMYGIAARPHTSSGMLPEQARLQHVQSSSRERLFRALEVASYA</sequence>
<proteinExistence type="predicted"/>
<dbReference type="OrthoDB" id="3797628at2759"/>
<dbReference type="EMBL" id="KN823314">
    <property type="protein sequence ID" value="KIO18080.1"/>
    <property type="molecule type" value="Genomic_DNA"/>
</dbReference>
<evidence type="ECO:0000313" key="1">
    <source>
        <dbReference type="EMBL" id="KIO18080.1"/>
    </source>
</evidence>
<dbReference type="STRING" id="1051891.A0A0C3PTH1"/>
<evidence type="ECO:0008006" key="3">
    <source>
        <dbReference type="Google" id="ProtNLM"/>
    </source>
</evidence>